<feature type="site" description="Cleavage; by autolysis" evidence="3">
    <location>
        <begin position="266"/>
        <end position="267"/>
    </location>
</feature>
<dbReference type="HAMAP" id="MF_01106">
    <property type="entry name" value="ArgJ"/>
    <property type="match status" value="1"/>
</dbReference>
<feature type="site" description="Involved in the stabilization of negative charge on the oxyanion by the formation of the oxyanion hole" evidence="3">
    <location>
        <position position="195"/>
    </location>
</feature>
<dbReference type="AlphaFoldDB" id="K0SF11"/>
<comment type="pathway">
    <text evidence="3">Amino-acid biosynthesis; L-arginine biosynthesis; L-ornithine and N-acetyl-L-glutamate from L-glutamate and N(2)-acetyl-L-ornithine (cyclic): step 1/1.</text>
</comment>
<keyword evidence="2 3" id="KW-0511">Multifunctional enzyme</keyword>
<comment type="similarity">
    <text evidence="3">Belongs to the ArgJ family.</text>
</comment>
<comment type="pathway">
    <text evidence="3">Amino-acid biosynthesis; L-arginine biosynthesis; N(2)-acetyl-L-ornithine from L-glutamate: step 1/4.</text>
</comment>
<keyword evidence="3" id="KW-0068">Autocatalytic cleavage</keyword>
<feature type="active site" description="Nucleophile" evidence="3">
    <location>
        <position position="267"/>
    </location>
</feature>
<dbReference type="EC" id="2.3.1.1" evidence="3"/>
<proteinExistence type="inferred from homology"/>
<keyword evidence="1 3" id="KW-0055">Arginine biosynthesis</keyword>
<dbReference type="InterPro" id="IPR016117">
    <property type="entry name" value="ArgJ-like_dom_sf"/>
</dbReference>
<dbReference type="Proteomes" id="UP000266841">
    <property type="component" value="Unassembled WGS sequence"/>
</dbReference>
<organism evidence="5 6">
    <name type="scientific">Thalassiosira oceanica</name>
    <name type="common">Marine diatom</name>
    <dbReference type="NCBI Taxonomy" id="159749"/>
    <lineage>
        <taxon>Eukaryota</taxon>
        <taxon>Sar</taxon>
        <taxon>Stramenopiles</taxon>
        <taxon>Ochrophyta</taxon>
        <taxon>Bacillariophyta</taxon>
        <taxon>Coscinodiscophyceae</taxon>
        <taxon>Thalassiosirophycidae</taxon>
        <taxon>Thalassiosirales</taxon>
        <taxon>Thalassiosiraceae</taxon>
        <taxon>Thalassiosira</taxon>
    </lineage>
</organism>
<feature type="chain" id="PRO_5003841031" description="Arginine biosynthesis bifunctional protein ArgJ, mitochondrial" evidence="4">
    <location>
        <begin position="29"/>
        <end position="367"/>
    </location>
</feature>
<feature type="binding site" evidence="3">
    <location>
        <position position="267"/>
    </location>
    <ligand>
        <name>substrate</name>
    </ligand>
</feature>
<comment type="subunit">
    <text evidence="3">Heterodimer of an alpha and a beta chain.</text>
</comment>
<reference evidence="5 6" key="1">
    <citation type="journal article" date="2012" name="Genome Biol.">
        <title>Genome and low-iron response of an oceanic diatom adapted to chronic iron limitation.</title>
        <authorList>
            <person name="Lommer M."/>
            <person name="Specht M."/>
            <person name="Roy A.S."/>
            <person name="Kraemer L."/>
            <person name="Andreson R."/>
            <person name="Gutowska M.A."/>
            <person name="Wolf J."/>
            <person name="Bergner S.V."/>
            <person name="Schilhabel M.B."/>
            <person name="Klostermeier U.C."/>
            <person name="Beiko R.G."/>
            <person name="Rosenstiel P."/>
            <person name="Hippler M."/>
            <person name="Laroche J."/>
        </authorList>
    </citation>
    <scope>NUCLEOTIDE SEQUENCE [LARGE SCALE GENOMIC DNA]</scope>
    <source>
        <strain evidence="5 6">CCMP1005</strain>
    </source>
</reference>
<name>K0SF11_THAOC</name>
<keyword evidence="4" id="KW-0732">Signal</keyword>
<sequence length="367" mass="38774">MVWARLARTRMSCRTLVVAASFIQASRCFSTLPMRSSTVNLEGLDGRTVTRLGSTDTDGILPSFADKGEYTSYLKGAGQLPLGFAIGTASGTFISKEAPLMGDLPIKATVIHLTEAPTDSWAAVFTSNKFPGCPVQVGKDRLASGHPLQALVINNKVSNVCPGGDGVAAAELVCSAVAEKLKLSCGAKTVLPSSTGVIGWRLPAKELAEDVVPRAIEALQSDNAFAAAEAIMTTDRYPKLRSKTLSDGCRIVGIAKGAGMIEPNMATMLGYIMTDATIDKSKLQNMLSDACNRSFNSMSIDGDESTSDTVVAIASGLKPLSSEDEFQSALREITEGLAGGSGSKWRGHWSCDSSADQKLSRLRVRRA</sequence>
<evidence type="ECO:0000256" key="1">
    <source>
        <dbReference type="ARBA" id="ARBA00022571"/>
    </source>
</evidence>
<keyword evidence="3" id="KW-0028">Amino-acid biosynthesis</keyword>
<comment type="catalytic activity">
    <reaction evidence="3">
        <text>L-glutamate + acetyl-CoA = N-acetyl-L-glutamate + CoA + H(+)</text>
        <dbReference type="Rhea" id="RHEA:24292"/>
        <dbReference type="ChEBI" id="CHEBI:15378"/>
        <dbReference type="ChEBI" id="CHEBI:29985"/>
        <dbReference type="ChEBI" id="CHEBI:44337"/>
        <dbReference type="ChEBI" id="CHEBI:57287"/>
        <dbReference type="ChEBI" id="CHEBI:57288"/>
        <dbReference type="EC" id="2.3.1.1"/>
    </reaction>
</comment>
<dbReference type="InterPro" id="IPR002813">
    <property type="entry name" value="Arg_biosynth_ArgJ"/>
</dbReference>
<feature type="binding site" evidence="3">
    <location>
        <position position="233"/>
    </location>
    <ligand>
        <name>substrate</name>
    </ligand>
</feature>
<dbReference type="OrthoDB" id="4199794at2759"/>
<feature type="signal peptide" evidence="4">
    <location>
        <begin position="1"/>
        <end position="28"/>
    </location>
</feature>
<keyword evidence="3" id="KW-0496">Mitochondrion</keyword>
<comment type="catalytic activity">
    <reaction evidence="3">
        <text>N(2)-acetyl-L-ornithine + L-glutamate = N-acetyl-L-glutamate + L-ornithine</text>
        <dbReference type="Rhea" id="RHEA:15349"/>
        <dbReference type="ChEBI" id="CHEBI:29985"/>
        <dbReference type="ChEBI" id="CHEBI:44337"/>
        <dbReference type="ChEBI" id="CHEBI:46911"/>
        <dbReference type="ChEBI" id="CHEBI:57805"/>
        <dbReference type="EC" id="2.3.1.35"/>
    </reaction>
</comment>
<feature type="chain" id="PRO_5023492038" description="Arginine biosynthesis bifunctional protein ArgJ alpha chain" evidence="3">
    <location>
        <begin position="1"/>
        <end position="266"/>
    </location>
</feature>
<keyword evidence="3" id="KW-0012">Acyltransferase</keyword>
<evidence type="ECO:0000256" key="3">
    <source>
        <dbReference type="HAMAP-Rule" id="MF_03124"/>
    </source>
</evidence>
<comment type="PTM">
    <text evidence="3">The alpha and beta chains are autoproteolytically processed from a single precursor protein within the mitochondrion.</text>
</comment>
<evidence type="ECO:0000256" key="2">
    <source>
        <dbReference type="ARBA" id="ARBA00023268"/>
    </source>
</evidence>
<dbReference type="GO" id="GO:0004042">
    <property type="term" value="F:L-glutamate N-acetyltransferase activity"/>
    <property type="evidence" value="ECO:0007669"/>
    <property type="project" value="UniProtKB-UniRule"/>
</dbReference>
<protein>
    <recommendedName>
        <fullName evidence="3">Arginine biosynthesis bifunctional protein ArgJ, mitochondrial</fullName>
    </recommendedName>
    <domain>
        <recommendedName>
            <fullName evidence="3">Glutamate N-acetyltransferase</fullName>
            <shortName evidence="3">GAT</shortName>
            <ecNumber evidence="3">2.3.1.35</ecNumber>
        </recommendedName>
        <alternativeName>
            <fullName evidence="3">Ornithine acetyltransferase</fullName>
            <shortName evidence="3">OATase</shortName>
        </alternativeName>
        <alternativeName>
            <fullName evidence="3">Ornithine transacetylase</fullName>
        </alternativeName>
    </domain>
    <domain>
        <recommendedName>
            <fullName evidence="3">Amino-acid acetyltransferase</fullName>
            <ecNumber evidence="3">2.3.1.1</ecNumber>
        </recommendedName>
        <alternativeName>
            <fullName evidence="3">N-acetylglutamate synthase</fullName>
            <shortName evidence="3">AGS</shortName>
        </alternativeName>
    </domain>
    <component>
        <recommendedName>
            <fullName evidence="3">Arginine biosynthesis bifunctional protein ArgJ alpha chain</fullName>
        </recommendedName>
    </component>
    <component>
        <recommendedName>
            <fullName evidence="3">Arginine biosynthesis bifunctional protein ArgJ beta chain</fullName>
        </recommendedName>
    </component>
</protein>
<dbReference type="Pfam" id="PF01960">
    <property type="entry name" value="ArgJ"/>
    <property type="match status" value="1"/>
</dbReference>
<comment type="caution">
    <text evidence="5">The sequence shown here is derived from an EMBL/GenBank/DDBJ whole genome shotgun (WGS) entry which is preliminary data.</text>
</comment>
<keyword evidence="6" id="KW-1185">Reference proteome</keyword>
<keyword evidence="3" id="KW-0808">Transferase</keyword>
<feature type="binding site" evidence="3">
    <location>
        <position position="256"/>
    </location>
    <ligand>
        <name>substrate</name>
    </ligand>
</feature>
<comment type="function">
    <text evidence="3">Catalyzes two activities which are involved in the cyclic version of arginine biosynthesis: the synthesis of acetylglutamate from glutamate and acetyl-CoA, and of ornithine by transacetylation between acetylornithine and glutamate.</text>
</comment>
<gene>
    <name evidence="5" type="ORF">THAOC_15749</name>
</gene>
<dbReference type="EMBL" id="AGNL01018150">
    <property type="protein sequence ID" value="EJK63584.1"/>
    <property type="molecule type" value="Genomic_DNA"/>
</dbReference>
<dbReference type="PANTHER" id="PTHR23100:SF0">
    <property type="entry name" value="ARGININE BIOSYNTHESIS BIFUNCTIONAL PROTEIN ARGJ, MITOCHONDRIAL"/>
    <property type="match status" value="1"/>
</dbReference>
<evidence type="ECO:0000313" key="5">
    <source>
        <dbReference type="EMBL" id="EJK63584.1"/>
    </source>
</evidence>
<dbReference type="SUPFAM" id="SSF56266">
    <property type="entry name" value="DmpA/ArgJ-like"/>
    <property type="match status" value="1"/>
</dbReference>
<dbReference type="PANTHER" id="PTHR23100">
    <property type="entry name" value="ARGININE BIOSYNTHESIS BIFUNCTIONAL PROTEIN ARGJ"/>
    <property type="match status" value="1"/>
</dbReference>
<feature type="site" description="Involved in the stabilization of negative charge on the oxyanion by the formation of the oxyanion hole" evidence="3">
    <location>
        <position position="196"/>
    </location>
</feature>
<comment type="subcellular location">
    <subcellularLocation>
        <location evidence="3">Mitochondrion matrix</location>
    </subcellularLocation>
</comment>
<accession>K0SF11</accession>
<dbReference type="eggNOG" id="KOG2786">
    <property type="taxonomic scope" value="Eukaryota"/>
</dbReference>
<feature type="chain" id="PRO_5023492039" description="Arginine biosynthesis bifunctional protein ArgJ beta chain" evidence="3">
    <location>
        <begin position="267"/>
        <end position="367"/>
    </location>
</feature>
<dbReference type="GO" id="GO:0006526">
    <property type="term" value="P:L-arginine biosynthetic process"/>
    <property type="evidence" value="ECO:0007669"/>
    <property type="project" value="UniProtKB-UniRule"/>
</dbReference>
<dbReference type="UniPathway" id="UPA00068">
    <property type="reaction ID" value="UER00106"/>
</dbReference>
<evidence type="ECO:0000256" key="4">
    <source>
        <dbReference type="SAM" id="SignalP"/>
    </source>
</evidence>
<dbReference type="GO" id="GO:0006592">
    <property type="term" value="P:ornithine biosynthetic process"/>
    <property type="evidence" value="ECO:0007669"/>
    <property type="project" value="TreeGrafter"/>
</dbReference>
<comment type="caution">
    <text evidence="3">Lacks conserved residue(s) required for the propagation of feature annotation.</text>
</comment>
<evidence type="ECO:0000313" key="6">
    <source>
        <dbReference type="Proteomes" id="UP000266841"/>
    </source>
</evidence>
<dbReference type="GO" id="GO:0004358">
    <property type="term" value="F:L-glutamate N-acetyltransferase activity, acting on acetyl-L-ornithine as donor"/>
    <property type="evidence" value="ECO:0007669"/>
    <property type="project" value="UniProtKB-UniRule"/>
</dbReference>
<dbReference type="Gene3D" id="3.60.70.12">
    <property type="entry name" value="L-amino peptidase D-ALA esterase/amidase"/>
    <property type="match status" value="1"/>
</dbReference>
<dbReference type="GO" id="GO:0005759">
    <property type="term" value="C:mitochondrial matrix"/>
    <property type="evidence" value="ECO:0007669"/>
    <property type="project" value="UniProtKB-SubCell"/>
</dbReference>
<dbReference type="EC" id="2.3.1.35" evidence="3"/>